<reference evidence="7" key="2">
    <citation type="submission" date="2023-04" db="EMBL/GenBank/DDBJ databases">
        <authorList>
            <person name="Bruccoleri R.E."/>
            <person name="Oakeley E.J."/>
            <person name="Faust A.-M."/>
            <person name="Dessus-Babus S."/>
            <person name="Altorfer M."/>
            <person name="Burckhardt D."/>
            <person name="Oertli M."/>
            <person name="Naumann U."/>
            <person name="Petersen F."/>
            <person name="Wong J."/>
        </authorList>
    </citation>
    <scope>NUCLEOTIDE SEQUENCE</scope>
    <source>
        <strain evidence="7">GSM-AAB239-AS_SAM_17_03QT</strain>
        <tissue evidence="7">Leaf</tissue>
    </source>
</reference>
<feature type="chain" id="PRO_5043870168" evidence="5">
    <location>
        <begin position="22"/>
        <end position="83"/>
    </location>
</feature>
<evidence type="ECO:0000259" key="6">
    <source>
        <dbReference type="Pfam" id="PF12717"/>
    </source>
</evidence>
<proteinExistence type="predicted"/>
<dbReference type="EMBL" id="JANAVB010034218">
    <property type="protein sequence ID" value="KAJ6807122.1"/>
    <property type="molecule type" value="Genomic_DNA"/>
</dbReference>
<dbReference type="AlphaFoldDB" id="A0AAX6ESH9"/>
<dbReference type="Proteomes" id="UP001140949">
    <property type="component" value="Unassembled WGS sequence"/>
</dbReference>
<name>A0AAX6ESH9_IRIPA</name>
<evidence type="ECO:0000313" key="7">
    <source>
        <dbReference type="EMBL" id="KAJ6807122.1"/>
    </source>
</evidence>
<keyword evidence="2" id="KW-0813">Transport</keyword>
<evidence type="ECO:0000256" key="2">
    <source>
        <dbReference type="ARBA" id="ARBA00022448"/>
    </source>
</evidence>
<reference evidence="7" key="1">
    <citation type="journal article" date="2023" name="GigaByte">
        <title>Genome assembly of the bearded iris, Iris pallida Lam.</title>
        <authorList>
            <person name="Bruccoleri R.E."/>
            <person name="Oakeley E.J."/>
            <person name="Faust A.M.E."/>
            <person name="Altorfer M."/>
            <person name="Dessus-Babus S."/>
            <person name="Burckhardt D."/>
            <person name="Oertli M."/>
            <person name="Naumann U."/>
            <person name="Petersen F."/>
            <person name="Wong J."/>
        </authorList>
    </citation>
    <scope>NUCLEOTIDE SEQUENCE</scope>
    <source>
        <strain evidence="7">GSM-AAB239-AS_SAM_17_03QT</strain>
    </source>
</reference>
<dbReference type="InterPro" id="IPR011989">
    <property type="entry name" value="ARM-like"/>
</dbReference>
<keyword evidence="5" id="KW-0732">Signal</keyword>
<evidence type="ECO:0000256" key="3">
    <source>
        <dbReference type="ARBA" id="ARBA00022927"/>
    </source>
</evidence>
<evidence type="ECO:0000256" key="1">
    <source>
        <dbReference type="ARBA" id="ARBA00004308"/>
    </source>
</evidence>
<dbReference type="GO" id="GO:0012505">
    <property type="term" value="C:endomembrane system"/>
    <property type="evidence" value="ECO:0007669"/>
    <property type="project" value="UniProtKB-SubCell"/>
</dbReference>
<keyword evidence="8" id="KW-1185">Reference proteome</keyword>
<feature type="domain" description="Condensin complex subunit 1 C-terminal" evidence="6">
    <location>
        <begin position="8"/>
        <end position="62"/>
    </location>
</feature>
<dbReference type="InterPro" id="IPR032682">
    <property type="entry name" value="Cnd1_C"/>
</dbReference>
<gene>
    <name evidence="7" type="ORF">M6B38_173545</name>
</gene>
<organism evidence="7 8">
    <name type="scientific">Iris pallida</name>
    <name type="common">Sweet iris</name>
    <dbReference type="NCBI Taxonomy" id="29817"/>
    <lineage>
        <taxon>Eukaryota</taxon>
        <taxon>Viridiplantae</taxon>
        <taxon>Streptophyta</taxon>
        <taxon>Embryophyta</taxon>
        <taxon>Tracheophyta</taxon>
        <taxon>Spermatophyta</taxon>
        <taxon>Magnoliopsida</taxon>
        <taxon>Liliopsida</taxon>
        <taxon>Asparagales</taxon>
        <taxon>Iridaceae</taxon>
        <taxon>Iridoideae</taxon>
        <taxon>Irideae</taxon>
        <taxon>Iris</taxon>
    </lineage>
</organism>
<dbReference type="Gene3D" id="1.25.10.10">
    <property type="entry name" value="Leucine-rich Repeat Variant"/>
    <property type="match status" value="1"/>
</dbReference>
<keyword evidence="3" id="KW-0653">Protein transport</keyword>
<dbReference type="GO" id="GO:0015031">
    <property type="term" value="P:protein transport"/>
    <property type="evidence" value="ECO:0007669"/>
    <property type="project" value="UniProtKB-KW"/>
</dbReference>
<evidence type="ECO:0000256" key="5">
    <source>
        <dbReference type="SAM" id="SignalP"/>
    </source>
</evidence>
<evidence type="ECO:0000313" key="8">
    <source>
        <dbReference type="Proteomes" id="UP001140949"/>
    </source>
</evidence>
<comment type="caution">
    <text evidence="7">The sequence shown here is derived from an EMBL/GenBank/DDBJ whole genome shotgun (WGS) entry which is preliminary data.</text>
</comment>
<dbReference type="SUPFAM" id="SSF48371">
    <property type="entry name" value="ARM repeat"/>
    <property type="match status" value="1"/>
</dbReference>
<keyword evidence="4" id="KW-0472">Membrane</keyword>
<dbReference type="InterPro" id="IPR016024">
    <property type="entry name" value="ARM-type_fold"/>
</dbReference>
<accession>A0AAX6ESH9</accession>
<dbReference type="InterPro" id="IPR026739">
    <property type="entry name" value="AP_beta"/>
</dbReference>
<comment type="subcellular location">
    <subcellularLocation>
        <location evidence="1">Endomembrane system</location>
    </subcellularLocation>
</comment>
<feature type="signal peptide" evidence="5">
    <location>
        <begin position="1"/>
        <end position="21"/>
    </location>
</feature>
<dbReference type="GO" id="GO:0016192">
    <property type="term" value="P:vesicle-mediated transport"/>
    <property type="evidence" value="ECO:0007669"/>
    <property type="project" value="InterPro"/>
</dbReference>
<dbReference type="PANTHER" id="PTHR11134">
    <property type="entry name" value="ADAPTOR COMPLEX SUBUNIT BETA FAMILY MEMBER"/>
    <property type="match status" value="1"/>
</dbReference>
<dbReference type="Pfam" id="PF12717">
    <property type="entry name" value="Cnd1"/>
    <property type="match status" value="1"/>
</dbReference>
<evidence type="ECO:0000256" key="4">
    <source>
        <dbReference type="ARBA" id="ARBA00023136"/>
    </source>
</evidence>
<sequence length="83" mass="9625">MTRMMILTVAICVVKLYDINAELVQDRGFFETLNDLLYNNNPMVVANAVAALHEIQERHDIVRKQERRLLELQHVKLCSCLLS</sequence>
<protein>
    <submittedName>
        <fullName evidence="7">Tubby-like F-box protein 5</fullName>
    </submittedName>
</protein>